<proteinExistence type="inferred from homology"/>
<evidence type="ECO:0000313" key="4">
    <source>
        <dbReference type="Proteomes" id="UP000799324"/>
    </source>
</evidence>
<comment type="similarity">
    <text evidence="1">Belongs to the actin family.</text>
</comment>
<evidence type="ECO:0000313" key="3">
    <source>
        <dbReference type="EMBL" id="KAF2650276.1"/>
    </source>
</evidence>
<dbReference type="PANTHER" id="PTHR11937">
    <property type="entry name" value="ACTIN"/>
    <property type="match status" value="1"/>
</dbReference>
<dbReference type="Gene3D" id="3.90.640.10">
    <property type="entry name" value="Actin, Chain A, domain 4"/>
    <property type="match status" value="1"/>
</dbReference>
<dbReference type="AlphaFoldDB" id="A0A6A6SR30"/>
<keyword evidence="4" id="KW-1185">Reference proteome</keyword>
<dbReference type="Pfam" id="PF00022">
    <property type="entry name" value="Actin"/>
    <property type="match status" value="2"/>
</dbReference>
<feature type="region of interest" description="Disordered" evidence="2">
    <location>
        <begin position="516"/>
        <end position="585"/>
    </location>
</feature>
<evidence type="ECO:0000256" key="1">
    <source>
        <dbReference type="RuleBase" id="RU000487"/>
    </source>
</evidence>
<dbReference type="InterPro" id="IPR004000">
    <property type="entry name" value="Actin"/>
</dbReference>
<dbReference type="InterPro" id="IPR043129">
    <property type="entry name" value="ATPase_NBD"/>
</dbReference>
<gene>
    <name evidence="3" type="ORF">K491DRAFT_720920</name>
</gene>
<dbReference type="SUPFAM" id="SSF53067">
    <property type="entry name" value="Actin-like ATPase domain"/>
    <property type="match status" value="2"/>
</dbReference>
<reference evidence="3" key="1">
    <citation type="journal article" date="2020" name="Stud. Mycol.">
        <title>101 Dothideomycetes genomes: a test case for predicting lifestyles and emergence of pathogens.</title>
        <authorList>
            <person name="Haridas S."/>
            <person name="Albert R."/>
            <person name="Binder M."/>
            <person name="Bloem J."/>
            <person name="Labutti K."/>
            <person name="Salamov A."/>
            <person name="Andreopoulos B."/>
            <person name="Baker S."/>
            <person name="Barry K."/>
            <person name="Bills G."/>
            <person name="Bluhm B."/>
            <person name="Cannon C."/>
            <person name="Castanera R."/>
            <person name="Culley D."/>
            <person name="Daum C."/>
            <person name="Ezra D."/>
            <person name="Gonzalez J."/>
            <person name="Henrissat B."/>
            <person name="Kuo A."/>
            <person name="Liang C."/>
            <person name="Lipzen A."/>
            <person name="Lutzoni F."/>
            <person name="Magnuson J."/>
            <person name="Mondo S."/>
            <person name="Nolan M."/>
            <person name="Ohm R."/>
            <person name="Pangilinan J."/>
            <person name="Park H.-J."/>
            <person name="Ramirez L."/>
            <person name="Alfaro M."/>
            <person name="Sun H."/>
            <person name="Tritt A."/>
            <person name="Yoshinaga Y."/>
            <person name="Zwiers L.-H."/>
            <person name="Turgeon B."/>
            <person name="Goodwin S."/>
            <person name="Spatafora J."/>
            <person name="Crous P."/>
            <person name="Grigoriev I."/>
        </authorList>
    </citation>
    <scope>NUCLEOTIDE SEQUENCE</scope>
    <source>
        <strain evidence="3">CBS 122681</strain>
    </source>
</reference>
<sequence>MVGKKSGRAQLREEGLARTDNNLDLTTWPQVNMINQKNYYTEFLKREEQYLAFRAPQEEATARMVQAARDKDRALAFGAPPDGAAEQMQDDAAEDSALPSTLDESAKLVIIHAGSQNLRIGYGTDALPKTVPMVIARKWQENESEEGDGEPSPKRLKVDGVVPAAAYPEKWFGEDFANQYQTMCSELRTRMRSNKRRVLPNSKELVINFNRRTPAEHINEHNDMNRIDWTELPADPRKAPEFFTGHEALRIPEQSNPRYKLFWPIRNGTFNERAYSNRNQIYNDLSQIIEKALKTQLGIKRMKDLANYKCVFVIPDLYERQYAATLLDILIRDLGFGRVCLQQESLSATFGAGYSSACVVDIGAQKTSICCVDEGMCIEDSRINMKMGGSDVTETFIKMMLFDHFPYSDINLKRRYDFILAEELKQKVCTMDDTTVVVQTLDFHLRAPEQDTRRYQFKTYDETMLSVMGFFKPAIFDLPSKLEGRRTVIPRSVDLYDGSPNDPLSVAQQQVLDHAAGGSVSTNGTQEPAPAPTPAVNSTPSRNQQFSLLSRLTDVENTPRSSVAGSPGPEGTPNPDRDTPMGEADQPLVFRDPVLEKIKAADERDKVVPVMPLDEAILYSLMQGARGDDRKLRDFFGGIMLIGGGSKTPDLRAFLETRLRELRPFYGKEILVGPPPREFDPQVVIWKGGSVFGRLSSHGNDSWISKAEYNMLGSRLLTHKCMFAW</sequence>
<dbReference type="FunFam" id="3.30.420.40:FF:000232">
    <property type="entry name" value="Actin-related protein 8"/>
    <property type="match status" value="1"/>
</dbReference>
<name>A0A6A6SR30_9PLEO</name>
<accession>A0A6A6SR30</accession>
<dbReference type="SMART" id="SM00268">
    <property type="entry name" value="ACTIN"/>
    <property type="match status" value="1"/>
</dbReference>
<dbReference type="EMBL" id="MU004461">
    <property type="protein sequence ID" value="KAF2650276.1"/>
    <property type="molecule type" value="Genomic_DNA"/>
</dbReference>
<dbReference type="OrthoDB" id="5572108at2759"/>
<dbReference type="Proteomes" id="UP000799324">
    <property type="component" value="Unassembled WGS sequence"/>
</dbReference>
<evidence type="ECO:0000256" key="2">
    <source>
        <dbReference type="SAM" id="MobiDB-lite"/>
    </source>
</evidence>
<protein>
    <submittedName>
        <fullName evidence="3">Actin-like ATPase domain-containing protein</fullName>
    </submittedName>
</protein>
<organism evidence="3 4">
    <name type="scientific">Lophiostoma macrostomum CBS 122681</name>
    <dbReference type="NCBI Taxonomy" id="1314788"/>
    <lineage>
        <taxon>Eukaryota</taxon>
        <taxon>Fungi</taxon>
        <taxon>Dikarya</taxon>
        <taxon>Ascomycota</taxon>
        <taxon>Pezizomycotina</taxon>
        <taxon>Dothideomycetes</taxon>
        <taxon>Pleosporomycetidae</taxon>
        <taxon>Pleosporales</taxon>
        <taxon>Lophiostomataceae</taxon>
        <taxon>Lophiostoma</taxon>
    </lineage>
</organism>
<dbReference type="CDD" id="cd10206">
    <property type="entry name" value="ASKHA_NBD_Arp8-like"/>
    <property type="match status" value="1"/>
</dbReference>
<dbReference type="Gene3D" id="3.30.420.40">
    <property type="match status" value="3"/>
</dbReference>
<feature type="compositionally biased region" description="Polar residues" evidence="2">
    <location>
        <begin position="535"/>
        <end position="564"/>
    </location>
</feature>